<dbReference type="PANTHER" id="PTHR11019">
    <property type="entry name" value="HTH-TYPE TRANSCRIPTIONAL REGULATOR NIMR"/>
    <property type="match status" value="1"/>
</dbReference>
<keyword evidence="3" id="KW-0238">DNA-binding</keyword>
<gene>
    <name evidence="6" type="ORF">EWE75_24400</name>
</gene>
<proteinExistence type="predicted"/>
<dbReference type="Proteomes" id="UP000292085">
    <property type="component" value="Unassembled WGS sequence"/>
</dbReference>
<dbReference type="Gene3D" id="2.60.120.10">
    <property type="entry name" value="Jelly Rolls"/>
    <property type="match status" value="1"/>
</dbReference>
<dbReference type="PANTHER" id="PTHR11019:SF199">
    <property type="entry name" value="HTH-TYPE TRANSCRIPTIONAL REGULATOR NIMR"/>
    <property type="match status" value="1"/>
</dbReference>
<keyword evidence="7" id="KW-1185">Reference proteome</keyword>
<dbReference type="SMART" id="SM00342">
    <property type="entry name" value="HTH_ARAC"/>
    <property type="match status" value="1"/>
</dbReference>
<dbReference type="FunFam" id="1.10.10.60:FF:000132">
    <property type="entry name" value="AraC family transcriptional regulator"/>
    <property type="match status" value="1"/>
</dbReference>
<dbReference type="InterPro" id="IPR018060">
    <property type="entry name" value="HTH_AraC"/>
</dbReference>
<protein>
    <submittedName>
        <fullName evidence="6">AraC family transcriptional regulator</fullName>
    </submittedName>
</protein>
<dbReference type="Pfam" id="PF02311">
    <property type="entry name" value="AraC_binding"/>
    <property type="match status" value="1"/>
</dbReference>
<reference evidence="6 7" key="1">
    <citation type="submission" date="2019-02" db="EMBL/GenBank/DDBJ databases">
        <authorList>
            <person name="Li Y."/>
        </authorList>
    </citation>
    <scope>NUCLEOTIDE SEQUENCE [LARGE SCALE GENOMIC DNA]</scope>
    <source>
        <strain evidence="6 7">3-7</strain>
    </source>
</reference>
<dbReference type="Pfam" id="PF12833">
    <property type="entry name" value="HTH_18"/>
    <property type="match status" value="1"/>
</dbReference>
<dbReference type="EMBL" id="SGIS01000127">
    <property type="protein sequence ID" value="RZF58621.1"/>
    <property type="molecule type" value="Genomic_DNA"/>
</dbReference>
<organism evidence="6 7">
    <name type="scientific">Sphingomonas populi</name>
    <dbReference type="NCBI Taxonomy" id="2484750"/>
    <lineage>
        <taxon>Bacteria</taxon>
        <taxon>Pseudomonadati</taxon>
        <taxon>Pseudomonadota</taxon>
        <taxon>Alphaproteobacteria</taxon>
        <taxon>Sphingomonadales</taxon>
        <taxon>Sphingomonadaceae</taxon>
        <taxon>Sphingomonas</taxon>
    </lineage>
</organism>
<dbReference type="OrthoDB" id="9804543at2"/>
<keyword evidence="1" id="KW-0678">Repressor</keyword>
<dbReference type="InterPro" id="IPR003313">
    <property type="entry name" value="AraC-bd"/>
</dbReference>
<comment type="caution">
    <text evidence="6">The sequence shown here is derived from an EMBL/GenBank/DDBJ whole genome shotgun (WGS) entry which is preliminary data.</text>
</comment>
<dbReference type="SUPFAM" id="SSF51182">
    <property type="entry name" value="RmlC-like cupins"/>
    <property type="match status" value="1"/>
</dbReference>
<dbReference type="GO" id="GO:0043565">
    <property type="term" value="F:sequence-specific DNA binding"/>
    <property type="evidence" value="ECO:0007669"/>
    <property type="project" value="InterPro"/>
</dbReference>
<sequence>MQNDDYEVFEPAEIPRPVSAVGMELFTEGFEQPPHQHRKAQLILAVRGLITCEVAHGFWMVPRQCALWIPGDMEHSVRCVGDLEVYTLFVDPELASSLPAECSTFSTGPLLRELLIAVSRLPSLYDVDGADGRLIQTMIDQLERAPMGSLHLPMPADPRLRIMAKALSSDPANRTTIGEWARIVAMSERSLFRLIMSQTGMNFGRWRQQFQVMFAIERLTEGASVQTVSFDLGYESASAFITMFKKVMGQPPGQFLAARRSAVPPTTPQPSKPKLITTMMEAQRALGL</sequence>
<dbReference type="RefSeq" id="WP_130160610.1">
    <property type="nucleotide sequence ID" value="NZ_SGIS01000127.1"/>
</dbReference>
<dbReference type="GO" id="GO:0003700">
    <property type="term" value="F:DNA-binding transcription factor activity"/>
    <property type="evidence" value="ECO:0007669"/>
    <property type="project" value="InterPro"/>
</dbReference>
<dbReference type="AlphaFoldDB" id="A0A4Q6XFJ1"/>
<name>A0A4Q6XFJ1_9SPHN</name>
<evidence type="ECO:0000256" key="1">
    <source>
        <dbReference type="ARBA" id="ARBA00022491"/>
    </source>
</evidence>
<dbReference type="CDD" id="cd06124">
    <property type="entry name" value="cupin_NimR-like_N"/>
    <property type="match status" value="1"/>
</dbReference>
<keyword evidence="4" id="KW-0804">Transcription</keyword>
<evidence type="ECO:0000259" key="5">
    <source>
        <dbReference type="PROSITE" id="PS01124"/>
    </source>
</evidence>
<accession>A0A4Q6XFJ1</accession>
<dbReference type="InterPro" id="IPR009057">
    <property type="entry name" value="Homeodomain-like_sf"/>
</dbReference>
<feature type="domain" description="HTH araC/xylS-type" evidence="5">
    <location>
        <begin position="161"/>
        <end position="258"/>
    </location>
</feature>
<evidence type="ECO:0000256" key="4">
    <source>
        <dbReference type="ARBA" id="ARBA00023163"/>
    </source>
</evidence>
<evidence type="ECO:0000313" key="6">
    <source>
        <dbReference type="EMBL" id="RZF58621.1"/>
    </source>
</evidence>
<evidence type="ECO:0000313" key="7">
    <source>
        <dbReference type="Proteomes" id="UP000292085"/>
    </source>
</evidence>
<dbReference type="InterPro" id="IPR018062">
    <property type="entry name" value="HTH_AraC-typ_CS"/>
</dbReference>
<dbReference type="Gene3D" id="1.10.10.60">
    <property type="entry name" value="Homeodomain-like"/>
    <property type="match status" value="1"/>
</dbReference>
<dbReference type="SUPFAM" id="SSF46689">
    <property type="entry name" value="Homeodomain-like"/>
    <property type="match status" value="1"/>
</dbReference>
<dbReference type="PROSITE" id="PS00041">
    <property type="entry name" value="HTH_ARAC_FAMILY_1"/>
    <property type="match status" value="1"/>
</dbReference>
<evidence type="ECO:0000256" key="3">
    <source>
        <dbReference type="ARBA" id="ARBA00023125"/>
    </source>
</evidence>
<evidence type="ECO:0000256" key="2">
    <source>
        <dbReference type="ARBA" id="ARBA00023015"/>
    </source>
</evidence>
<keyword evidence="2" id="KW-0805">Transcription regulation</keyword>
<dbReference type="InterPro" id="IPR014710">
    <property type="entry name" value="RmlC-like_jellyroll"/>
</dbReference>
<dbReference type="PROSITE" id="PS01124">
    <property type="entry name" value="HTH_ARAC_FAMILY_2"/>
    <property type="match status" value="1"/>
</dbReference>
<dbReference type="InterPro" id="IPR011051">
    <property type="entry name" value="RmlC_Cupin_sf"/>
</dbReference>